<feature type="region of interest" description="Disordered" evidence="1">
    <location>
        <begin position="428"/>
        <end position="447"/>
    </location>
</feature>
<feature type="region of interest" description="Disordered" evidence="1">
    <location>
        <begin position="346"/>
        <end position="365"/>
    </location>
</feature>
<feature type="domain" description="SEC7" evidence="2">
    <location>
        <begin position="949"/>
        <end position="1122"/>
    </location>
</feature>
<keyword evidence="4" id="KW-1185">Reference proteome</keyword>
<feature type="compositionally biased region" description="Low complexity" evidence="1">
    <location>
        <begin position="591"/>
        <end position="612"/>
    </location>
</feature>
<dbReference type="InterPro" id="IPR023394">
    <property type="entry name" value="Sec7_C_sf"/>
</dbReference>
<dbReference type="InterPro" id="IPR011993">
    <property type="entry name" value="PH-like_dom_sf"/>
</dbReference>
<dbReference type="SMART" id="SM00222">
    <property type="entry name" value="Sec7"/>
    <property type="match status" value="1"/>
</dbReference>
<dbReference type="SUPFAM" id="SSF48425">
    <property type="entry name" value="Sec7 domain"/>
    <property type="match status" value="1"/>
</dbReference>
<feature type="compositionally biased region" description="Basic and acidic residues" evidence="1">
    <location>
        <begin position="727"/>
        <end position="737"/>
    </location>
</feature>
<feature type="region of interest" description="Disordered" evidence="1">
    <location>
        <begin position="469"/>
        <end position="543"/>
    </location>
</feature>
<feature type="region of interest" description="Disordered" evidence="1">
    <location>
        <begin position="1"/>
        <end position="81"/>
    </location>
</feature>
<evidence type="ECO:0000259" key="2">
    <source>
        <dbReference type="PROSITE" id="PS50190"/>
    </source>
</evidence>
<dbReference type="SUPFAM" id="SSF50729">
    <property type="entry name" value="PH domain-like"/>
    <property type="match status" value="1"/>
</dbReference>
<evidence type="ECO:0000313" key="4">
    <source>
        <dbReference type="Proteomes" id="UP000193986"/>
    </source>
</evidence>
<feature type="compositionally biased region" description="Polar residues" evidence="1">
    <location>
        <begin position="1"/>
        <end position="22"/>
    </location>
</feature>
<feature type="compositionally biased region" description="Low complexity" evidence="1">
    <location>
        <begin position="573"/>
        <end position="583"/>
    </location>
</feature>
<dbReference type="PANTHER" id="PTHR10663:SF405">
    <property type="entry name" value="ARF GUANINE NUCLEOTIDE EXCHANGE FACTOR SYT1"/>
    <property type="match status" value="1"/>
</dbReference>
<feature type="region of interest" description="Disordered" evidence="1">
    <location>
        <begin position="194"/>
        <end position="216"/>
    </location>
</feature>
<feature type="compositionally biased region" description="Low complexity" evidence="1">
    <location>
        <begin position="750"/>
        <end position="762"/>
    </location>
</feature>
<feature type="region of interest" description="Disordered" evidence="1">
    <location>
        <begin position="656"/>
        <end position="683"/>
    </location>
</feature>
<feature type="compositionally biased region" description="Polar residues" evidence="1">
    <location>
        <begin position="695"/>
        <end position="710"/>
    </location>
</feature>
<dbReference type="STRING" id="71784.A0A1Y2B984"/>
<feature type="region of interest" description="Disordered" evidence="1">
    <location>
        <begin position="695"/>
        <end position="803"/>
    </location>
</feature>
<name>A0A1Y2B984_9TREE</name>
<dbReference type="EMBL" id="MCFC01000015">
    <property type="protein sequence ID" value="ORY31383.1"/>
    <property type="molecule type" value="Genomic_DNA"/>
</dbReference>
<dbReference type="InterPro" id="IPR000904">
    <property type="entry name" value="Sec7_dom"/>
</dbReference>
<dbReference type="PANTHER" id="PTHR10663">
    <property type="entry name" value="GUANYL-NUCLEOTIDE EXCHANGE FACTOR"/>
    <property type="match status" value="1"/>
</dbReference>
<feature type="compositionally biased region" description="Low complexity" evidence="1">
    <location>
        <begin position="111"/>
        <end position="123"/>
    </location>
</feature>
<accession>A0A1Y2B984</accession>
<comment type="caution">
    <text evidence="3">The sequence shown here is derived from an EMBL/GenBank/DDBJ whole genome shotgun (WGS) entry which is preliminary data.</text>
</comment>
<dbReference type="InParanoid" id="A0A1Y2B984"/>
<dbReference type="Pfam" id="PF01369">
    <property type="entry name" value="Sec7"/>
    <property type="match status" value="1"/>
</dbReference>
<protein>
    <recommendedName>
        <fullName evidence="2">SEC7 domain-containing protein</fullName>
    </recommendedName>
</protein>
<dbReference type="OrthoDB" id="430364at2759"/>
<dbReference type="Gene3D" id="2.30.29.30">
    <property type="entry name" value="Pleckstrin-homology domain (PH domain)/Phosphotyrosine-binding domain (PTB)"/>
    <property type="match status" value="1"/>
</dbReference>
<proteinExistence type="predicted"/>
<dbReference type="GO" id="GO:0005085">
    <property type="term" value="F:guanyl-nucleotide exchange factor activity"/>
    <property type="evidence" value="ECO:0007669"/>
    <property type="project" value="InterPro"/>
</dbReference>
<sequence length="1440" mass="157230">MSTSPTRYYASKPSSRPTSPQTPAEVRSQAVAKLKRAASLPRQRDGRRPTLPNLQNASPTPPDAQASPVPMSTEPGLSNFIISPNYGAEEFLSPSPVTQTFNHAGLYPTQGPSMSRTPSGSSSYHIPTPPHMGSSSPYYNSASPSPTPDWASLHLAQSYLPSLSPIGLGPVLGKGRNTPSPLPSLGDLRDLQRSNSAAARAKAMSKLTGGRNTPSEEDQVIHGIQLRPNLQRSDSLGAPRPVAVLAALPTPEPAFAESKPRLQRSFTVSSSNMGEERRSAVGRRMVERLAERRAARDQEELEVRKLWQERRAEVDDGRSDQDSEEEEHIIPLVNRSSPLEPLKPTFTPPQDMDMLNPDRPISRNTMRSNAEPFEYEAHLRRSLSSRTARGAVGTAPEILPRLAEPMQINATAEHLDPPHPTFVTPTRHVPHNSASTDHTIKDQSPSMDSAISGDALHSMMFVVGSGSNTSVAPRQGSFPMGVEENGASDWGTPARDMRPAFDDSPLANEREDNNPTPPGISTRSSVMSWEEVGGPNDREVPSDVHYHIKSGSISAKIGRNWTAMRKKSHSHSRSSVASSITSPPTSPKGLSITSFSRRGSESSLSPSQSSASRAFIKAIQGDNIRHQPSISSLSPTIPREPSANSILLQHQLSAEATPPSLLPRADPNDPRIHSSKLSPFPGLAQLEQGQTPKLIHQSSDSAVPSQQRAQPATGDSIYSLPLLTSPESRRASDDSVSKRSWLAKAFGQQKSPRSSGSVSRKSSNLDLSRKASNDSHDSDPFAAPPPPSAKPRHRSVSPSVSVVHEVSEEGSRFTRFTNGTRLDTASPLIEEEEKLPPKSVGILKRMDNLLALSADDPVRPDILDDPPRKLFLATQVLQVVNAHTAKDRFLFLFNDILVITRPLLTSSMTATLDNQFLVKSVVQLDKLVVSDTNYSPKSETCHSAISVFIDLFDNDPVAACKYLMEGTALKVDVTTLASIIFKTPELDKANIGALLSNNEKLLESYIDRFNFAGIRIDDALRMFLLSLRMPTDPIWSETLLRGFAQRYLDANLKRVTFDQDLAVELVFSMMHLNDSFYGMYGFALLNTAITEQVFISAFRSKDPGDLVPDQLLSEVYASIKSSPIFQALQDKTLQKQIAVTPSEATTTKLTYDTWSDWIYVTLPSPDPRFRVALMGDGLEFDPPKLDFSNDKEQRFRVNGKSLGTKTILFARLGRNALAYPGLGNGRTVVVERAFMKNTFQLAFTSHLGSRRKYCYSVQDEQIRTKWVQALIRQTALTKSAKSASTPSSTDPRAVIRYTAEAVSFQVLCDALIPRSDPPSKHGETRQPQQRHHRSGSVSKAYAHNMGKKEEALGPLRPSKPTLTSERKDGLVEVNSGKELVLVCRQNSLLPSLLELLQSGVAESTSTTTMAGTSTGLASQIGAGMAMSSLGRMASMRGGRV</sequence>
<organism evidence="3 4">
    <name type="scientific">Naematelia encephala</name>
    <dbReference type="NCBI Taxonomy" id="71784"/>
    <lineage>
        <taxon>Eukaryota</taxon>
        <taxon>Fungi</taxon>
        <taxon>Dikarya</taxon>
        <taxon>Basidiomycota</taxon>
        <taxon>Agaricomycotina</taxon>
        <taxon>Tremellomycetes</taxon>
        <taxon>Tremellales</taxon>
        <taxon>Naemateliaceae</taxon>
        <taxon>Naematelia</taxon>
    </lineage>
</organism>
<dbReference type="Gene3D" id="1.10.220.20">
    <property type="match status" value="1"/>
</dbReference>
<evidence type="ECO:0000256" key="1">
    <source>
        <dbReference type="SAM" id="MobiDB-lite"/>
    </source>
</evidence>
<feature type="compositionally biased region" description="Basic and acidic residues" evidence="1">
    <location>
        <begin position="767"/>
        <end position="779"/>
    </location>
</feature>
<gene>
    <name evidence="3" type="ORF">BCR39DRAFT_558172</name>
</gene>
<feature type="compositionally biased region" description="Polar residues" evidence="1">
    <location>
        <begin position="432"/>
        <end position="447"/>
    </location>
</feature>
<feature type="region of interest" description="Disordered" evidence="1">
    <location>
        <begin position="562"/>
        <end position="612"/>
    </location>
</feature>
<evidence type="ECO:0000313" key="3">
    <source>
        <dbReference type="EMBL" id="ORY31383.1"/>
    </source>
</evidence>
<feature type="region of interest" description="Disordered" evidence="1">
    <location>
        <begin position="102"/>
        <end position="140"/>
    </location>
</feature>
<dbReference type="PROSITE" id="PS50190">
    <property type="entry name" value="SEC7"/>
    <property type="match status" value="1"/>
</dbReference>
<dbReference type="GO" id="GO:0032012">
    <property type="term" value="P:regulation of ARF protein signal transduction"/>
    <property type="evidence" value="ECO:0007669"/>
    <property type="project" value="InterPro"/>
</dbReference>
<reference evidence="3 4" key="1">
    <citation type="submission" date="2016-07" db="EMBL/GenBank/DDBJ databases">
        <title>Pervasive Adenine N6-methylation of Active Genes in Fungi.</title>
        <authorList>
            <consortium name="DOE Joint Genome Institute"/>
            <person name="Mondo S.J."/>
            <person name="Dannebaum R.O."/>
            <person name="Kuo R.C."/>
            <person name="Labutti K."/>
            <person name="Haridas S."/>
            <person name="Kuo A."/>
            <person name="Salamov A."/>
            <person name="Ahrendt S.R."/>
            <person name="Lipzen A."/>
            <person name="Sullivan W."/>
            <person name="Andreopoulos W.B."/>
            <person name="Clum A."/>
            <person name="Lindquist E."/>
            <person name="Daum C."/>
            <person name="Ramamoorthy G.K."/>
            <person name="Gryganskyi A."/>
            <person name="Culley D."/>
            <person name="Magnuson J.K."/>
            <person name="James T.Y."/>
            <person name="O'Malley M.A."/>
            <person name="Stajich J.E."/>
            <person name="Spatafora J.W."/>
            <person name="Visel A."/>
            <person name="Grigoriev I.V."/>
        </authorList>
    </citation>
    <scope>NUCLEOTIDE SEQUENCE [LARGE SCALE GENOMIC DNA]</scope>
    <source>
        <strain evidence="3 4">68-887.2</strain>
    </source>
</reference>
<feature type="region of interest" description="Disordered" evidence="1">
    <location>
        <begin position="1313"/>
        <end position="1369"/>
    </location>
</feature>
<dbReference type="Proteomes" id="UP000193986">
    <property type="component" value="Unassembled WGS sequence"/>
</dbReference>
<dbReference type="InterPro" id="IPR035999">
    <property type="entry name" value="Sec7_dom_sf"/>
</dbReference>
<dbReference type="Gene3D" id="1.10.1000.11">
    <property type="entry name" value="Arf Nucleotide-binding Site Opener,domain 2"/>
    <property type="match status" value="1"/>
</dbReference>